<dbReference type="InterPro" id="IPR012003">
    <property type="entry name" value="ATP_PFK_prok-type"/>
</dbReference>
<feature type="binding site" evidence="14">
    <location>
        <begin position="102"/>
        <end position="105"/>
    </location>
    <ligand>
        <name>ATP</name>
        <dbReference type="ChEBI" id="CHEBI:30616"/>
    </ligand>
</feature>
<dbReference type="HAMAP" id="MF_00339">
    <property type="entry name" value="Phosphofructokinase_I_B1"/>
    <property type="match status" value="1"/>
</dbReference>
<dbReference type="InterPro" id="IPR015912">
    <property type="entry name" value="Phosphofructokinase_CS"/>
</dbReference>
<gene>
    <name evidence="14" type="primary">pfkA</name>
    <name evidence="16" type="ORF">IAC95_04275</name>
</gene>
<dbReference type="NCBIfam" id="NF002872">
    <property type="entry name" value="PRK03202.1"/>
    <property type="match status" value="1"/>
</dbReference>
<feature type="binding site" evidence="14">
    <location>
        <begin position="72"/>
        <end position="73"/>
    </location>
    <ligand>
        <name>ATP</name>
        <dbReference type="ChEBI" id="CHEBI:30616"/>
    </ligand>
</feature>
<evidence type="ECO:0000256" key="10">
    <source>
        <dbReference type="ARBA" id="ARBA00022840"/>
    </source>
</evidence>
<keyword evidence="11 14" id="KW-0460">Magnesium</keyword>
<protein>
    <recommendedName>
        <fullName evidence="14">ATP-dependent 6-phosphofructokinase</fullName>
        <shortName evidence="14">ATP-PFK</shortName>
        <shortName evidence="14">Phosphofructokinase</shortName>
        <ecNumber evidence="14">2.7.1.11</ecNumber>
    </recommendedName>
    <alternativeName>
        <fullName evidence="14">Phosphohexokinase</fullName>
    </alternativeName>
</protein>
<feature type="active site" description="Proton acceptor" evidence="14">
    <location>
        <position position="128"/>
    </location>
</feature>
<feature type="binding site" evidence="14">
    <location>
        <position position="245"/>
    </location>
    <ligand>
        <name>substrate</name>
        <note>ligand shared between dimeric partners</note>
    </ligand>
</feature>
<dbReference type="InterPro" id="IPR035966">
    <property type="entry name" value="PKF_sf"/>
</dbReference>
<feature type="binding site" description="in other chain" evidence="14">
    <location>
        <begin position="170"/>
        <end position="172"/>
    </location>
    <ligand>
        <name>substrate</name>
        <note>ligand shared between dimeric partners</note>
    </ligand>
</feature>
<comment type="activity regulation">
    <text evidence="14">Allosterically activated by ADP and other diphosphonucleosides, and allosterically inhibited by phosphoenolpyruvate.</text>
</comment>
<dbReference type="Pfam" id="PF00365">
    <property type="entry name" value="PFK"/>
    <property type="match status" value="1"/>
</dbReference>
<dbReference type="GO" id="GO:0070095">
    <property type="term" value="F:fructose-6-phosphate binding"/>
    <property type="evidence" value="ECO:0007669"/>
    <property type="project" value="TreeGrafter"/>
</dbReference>
<comment type="subunit">
    <text evidence="14">Homotetramer.</text>
</comment>
<proteinExistence type="inferred from homology"/>
<dbReference type="FunFam" id="3.40.50.460:FF:000002">
    <property type="entry name" value="ATP-dependent 6-phosphofructokinase"/>
    <property type="match status" value="1"/>
</dbReference>
<feature type="binding site" description="in other chain" evidence="14">
    <location>
        <position position="223"/>
    </location>
    <ligand>
        <name>substrate</name>
        <note>ligand shared between dimeric partners</note>
    </ligand>
</feature>
<evidence type="ECO:0000259" key="15">
    <source>
        <dbReference type="Pfam" id="PF00365"/>
    </source>
</evidence>
<dbReference type="GO" id="GO:0016208">
    <property type="term" value="F:AMP binding"/>
    <property type="evidence" value="ECO:0007669"/>
    <property type="project" value="TreeGrafter"/>
</dbReference>
<dbReference type="AlphaFoldDB" id="A0A9D1E4Q0"/>
<dbReference type="GO" id="GO:0005945">
    <property type="term" value="C:6-phosphofructokinase complex"/>
    <property type="evidence" value="ECO:0007669"/>
    <property type="project" value="TreeGrafter"/>
</dbReference>
<dbReference type="InterPro" id="IPR012828">
    <property type="entry name" value="PFKA_ATP_prok"/>
</dbReference>
<comment type="caution">
    <text evidence="14">Lacks conserved residue(s) required for the propagation of feature annotation.</text>
</comment>
<evidence type="ECO:0000256" key="5">
    <source>
        <dbReference type="ARBA" id="ARBA00022533"/>
    </source>
</evidence>
<keyword evidence="7 14" id="KW-0479">Metal-binding</keyword>
<evidence type="ECO:0000256" key="8">
    <source>
        <dbReference type="ARBA" id="ARBA00022741"/>
    </source>
</evidence>
<evidence type="ECO:0000256" key="9">
    <source>
        <dbReference type="ARBA" id="ARBA00022777"/>
    </source>
</evidence>
<evidence type="ECO:0000256" key="7">
    <source>
        <dbReference type="ARBA" id="ARBA00022723"/>
    </source>
</evidence>
<comment type="caution">
    <text evidence="16">The sequence shown here is derived from an EMBL/GenBank/DDBJ whole genome shotgun (WGS) entry which is preliminary data.</text>
</comment>
<feature type="binding site" evidence="14">
    <location>
        <position position="103"/>
    </location>
    <ligand>
        <name>Mg(2+)</name>
        <dbReference type="ChEBI" id="CHEBI:18420"/>
        <note>catalytic</note>
    </ligand>
</feature>
<keyword evidence="4 14" id="KW-0963">Cytoplasm</keyword>
<accession>A0A9D1E4Q0</accession>
<dbReference type="GO" id="GO:0061621">
    <property type="term" value="P:canonical glycolysis"/>
    <property type="evidence" value="ECO:0007669"/>
    <property type="project" value="TreeGrafter"/>
</dbReference>
<feature type="binding site" description="in other chain" evidence="14">
    <location>
        <begin position="214"/>
        <end position="216"/>
    </location>
    <ligand>
        <name>ADP</name>
        <dbReference type="ChEBI" id="CHEBI:456216"/>
        <note>allosteric activator; ligand shared between dimeric partners</note>
    </ligand>
</feature>
<evidence type="ECO:0000256" key="6">
    <source>
        <dbReference type="ARBA" id="ARBA00022679"/>
    </source>
</evidence>
<evidence type="ECO:0000256" key="13">
    <source>
        <dbReference type="ARBA" id="ARBA00048070"/>
    </source>
</evidence>
<organism evidence="16 17">
    <name type="scientific">Candidatus Fimimonas gallinarum</name>
    <dbReference type="NCBI Taxonomy" id="2840821"/>
    <lineage>
        <taxon>Bacteria</taxon>
        <taxon>Pseudomonadati</taxon>
        <taxon>Myxococcota</taxon>
        <taxon>Myxococcia</taxon>
        <taxon>Myxococcales</taxon>
        <taxon>Cystobacterineae</taxon>
        <taxon>Myxococcaceae</taxon>
        <taxon>Myxococcaceae incertae sedis</taxon>
        <taxon>Candidatus Fimimonas</taxon>
    </lineage>
</organism>
<dbReference type="FunFam" id="3.40.50.450:FF:000001">
    <property type="entry name" value="ATP-dependent 6-phosphofructokinase"/>
    <property type="match status" value="1"/>
</dbReference>
<dbReference type="GO" id="GO:0030388">
    <property type="term" value="P:fructose 1,6-bisphosphate metabolic process"/>
    <property type="evidence" value="ECO:0007669"/>
    <property type="project" value="TreeGrafter"/>
</dbReference>
<dbReference type="GO" id="GO:0046872">
    <property type="term" value="F:metal ion binding"/>
    <property type="evidence" value="ECO:0007669"/>
    <property type="project" value="UniProtKB-KW"/>
</dbReference>
<dbReference type="GO" id="GO:0005524">
    <property type="term" value="F:ATP binding"/>
    <property type="evidence" value="ECO:0007669"/>
    <property type="project" value="UniProtKB-KW"/>
</dbReference>
<feature type="binding site" evidence="14">
    <location>
        <position position="11"/>
    </location>
    <ligand>
        <name>ATP</name>
        <dbReference type="ChEBI" id="CHEBI:30616"/>
    </ligand>
</feature>
<evidence type="ECO:0000313" key="16">
    <source>
        <dbReference type="EMBL" id="HIR66074.1"/>
    </source>
</evidence>
<keyword evidence="6 14" id="KW-0808">Transferase</keyword>
<evidence type="ECO:0000256" key="4">
    <source>
        <dbReference type="ARBA" id="ARBA00022490"/>
    </source>
</evidence>
<dbReference type="EMBL" id="DVHL01000036">
    <property type="protein sequence ID" value="HIR66074.1"/>
    <property type="molecule type" value="Genomic_DNA"/>
</dbReference>
<dbReference type="PROSITE" id="PS00433">
    <property type="entry name" value="PHOSPHOFRUCTOKINASE"/>
    <property type="match status" value="1"/>
</dbReference>
<dbReference type="PRINTS" id="PR00476">
    <property type="entry name" value="PHFRCTKINASE"/>
</dbReference>
<reference evidence="16" key="1">
    <citation type="submission" date="2020-10" db="EMBL/GenBank/DDBJ databases">
        <authorList>
            <person name="Gilroy R."/>
        </authorList>
    </citation>
    <scope>NUCLEOTIDE SEQUENCE</scope>
    <source>
        <strain evidence="16">CHK121-14286</strain>
    </source>
</reference>
<reference evidence="16" key="2">
    <citation type="journal article" date="2021" name="PeerJ">
        <title>Extensive microbial diversity within the chicken gut microbiome revealed by metagenomics and culture.</title>
        <authorList>
            <person name="Gilroy R."/>
            <person name="Ravi A."/>
            <person name="Getino M."/>
            <person name="Pursley I."/>
            <person name="Horton D.L."/>
            <person name="Alikhan N.F."/>
            <person name="Baker D."/>
            <person name="Gharbi K."/>
            <person name="Hall N."/>
            <person name="Watson M."/>
            <person name="Adriaenssens E.M."/>
            <person name="Foster-Nyarko E."/>
            <person name="Jarju S."/>
            <person name="Secka A."/>
            <person name="Antonio M."/>
            <person name="Oren A."/>
            <person name="Chaudhuri R.R."/>
            <person name="La Ragione R."/>
            <person name="Hildebrand F."/>
            <person name="Pallen M.J."/>
        </authorList>
    </citation>
    <scope>NUCLEOTIDE SEQUENCE</scope>
    <source>
        <strain evidence="16">CHK121-14286</strain>
    </source>
</reference>
<comment type="cofactor">
    <cofactor evidence="1 14">
        <name>Mg(2+)</name>
        <dbReference type="ChEBI" id="CHEBI:18420"/>
    </cofactor>
</comment>
<comment type="function">
    <text evidence="14">Catalyzes the phosphorylation of D-fructose 6-phosphate to fructose 1,6-bisphosphate by ATP, the first committing step of glycolysis.</text>
</comment>
<evidence type="ECO:0000256" key="3">
    <source>
        <dbReference type="ARBA" id="ARBA00004679"/>
    </source>
</evidence>
<name>A0A9D1E4Q0_9BACT</name>
<evidence type="ECO:0000313" key="17">
    <source>
        <dbReference type="Proteomes" id="UP000824200"/>
    </source>
</evidence>
<comment type="catalytic activity">
    <reaction evidence="13 14">
        <text>beta-D-fructose 6-phosphate + ATP = beta-D-fructose 1,6-bisphosphate + ADP + H(+)</text>
        <dbReference type="Rhea" id="RHEA:16109"/>
        <dbReference type="ChEBI" id="CHEBI:15378"/>
        <dbReference type="ChEBI" id="CHEBI:30616"/>
        <dbReference type="ChEBI" id="CHEBI:32966"/>
        <dbReference type="ChEBI" id="CHEBI:57634"/>
        <dbReference type="ChEBI" id="CHEBI:456216"/>
        <dbReference type="EC" id="2.7.1.11"/>
    </reaction>
</comment>
<evidence type="ECO:0000256" key="11">
    <source>
        <dbReference type="ARBA" id="ARBA00022842"/>
    </source>
</evidence>
<dbReference type="Proteomes" id="UP000824200">
    <property type="component" value="Unassembled WGS sequence"/>
</dbReference>
<dbReference type="Gene3D" id="3.40.50.450">
    <property type="match status" value="1"/>
</dbReference>
<sequence length="323" mass="35007">MKRIGVLTSGGDSQGMNAAVYATVRYATEKGLEVYGIELGYKGLIEGKVRKLSVTDVDDIIYRGGTILKTARCEEMKTVEGQKQAVKTLTDNGIDGLVVIGGDGSFNGAKVLSTQYGVKTMGIPGTIDNDLAYTDFTLGFDTAVNVVMNTITMLRDTMSCNDRNCIVQVMGRNCGDIALYAGITSAAEMILVPEVPFTMDEVVARLQRNMSHGKNDNIIVVAEGAGKAEEMRAIVKERIPGINIRSMIVGHLQRGGDASFQDRLLGVRMASHAVECLIEGKTNRVVGVRHNVIIDEDIVEALSARKSFNIDLYNLAKKMVDTF</sequence>
<keyword evidence="10 14" id="KW-0067">ATP-binding</keyword>
<evidence type="ECO:0000256" key="14">
    <source>
        <dbReference type="HAMAP-Rule" id="MF_00339"/>
    </source>
</evidence>
<keyword evidence="9 14" id="KW-0418">Kinase</keyword>
<dbReference type="InterPro" id="IPR022953">
    <property type="entry name" value="ATP_PFK"/>
</dbReference>
<dbReference type="EC" id="2.7.1.11" evidence="14"/>
<keyword evidence="5 14" id="KW-0021">Allosteric enzyme</keyword>
<dbReference type="GO" id="GO:0042802">
    <property type="term" value="F:identical protein binding"/>
    <property type="evidence" value="ECO:0007669"/>
    <property type="project" value="TreeGrafter"/>
</dbReference>
<evidence type="ECO:0000256" key="12">
    <source>
        <dbReference type="ARBA" id="ARBA00023152"/>
    </source>
</evidence>
<feature type="binding site" description="in other chain" evidence="14">
    <location>
        <begin position="251"/>
        <end position="254"/>
    </location>
    <ligand>
        <name>substrate</name>
        <note>ligand shared between dimeric partners</note>
    </ligand>
</feature>
<dbReference type="Gene3D" id="3.40.50.460">
    <property type="entry name" value="Phosphofructokinase domain"/>
    <property type="match status" value="1"/>
</dbReference>
<dbReference type="SUPFAM" id="SSF53784">
    <property type="entry name" value="Phosphofructokinase"/>
    <property type="match status" value="1"/>
</dbReference>
<dbReference type="GO" id="GO:0048029">
    <property type="term" value="F:monosaccharide binding"/>
    <property type="evidence" value="ECO:0007669"/>
    <property type="project" value="TreeGrafter"/>
</dbReference>
<feature type="binding site" evidence="14">
    <location>
        <position position="163"/>
    </location>
    <ligand>
        <name>substrate</name>
        <note>ligand shared between dimeric partners</note>
    </ligand>
</feature>
<comment type="subcellular location">
    <subcellularLocation>
        <location evidence="2 14">Cytoplasm</location>
    </subcellularLocation>
</comment>
<comment type="pathway">
    <text evidence="3 14">Carbohydrate degradation; glycolysis; D-glyceraldehyde 3-phosphate and glycerone phosphate from D-glucose: step 3/4.</text>
</comment>
<keyword evidence="8 14" id="KW-0547">Nucleotide-binding</keyword>
<feature type="binding site" description="in other chain" evidence="14">
    <location>
        <begin position="126"/>
        <end position="128"/>
    </location>
    <ligand>
        <name>substrate</name>
        <note>ligand shared between dimeric partners</note>
    </ligand>
</feature>
<feature type="binding site" description="in other chain" evidence="14">
    <location>
        <position position="155"/>
    </location>
    <ligand>
        <name>ADP</name>
        <dbReference type="ChEBI" id="CHEBI:456216"/>
        <note>allosteric activator; ligand shared between dimeric partners</note>
    </ligand>
</feature>
<dbReference type="PANTHER" id="PTHR13697:SF4">
    <property type="entry name" value="ATP-DEPENDENT 6-PHOSPHOFRUCTOKINASE"/>
    <property type="match status" value="1"/>
</dbReference>
<evidence type="ECO:0000256" key="2">
    <source>
        <dbReference type="ARBA" id="ARBA00004496"/>
    </source>
</evidence>
<dbReference type="GO" id="GO:0003872">
    <property type="term" value="F:6-phosphofructokinase activity"/>
    <property type="evidence" value="ECO:0007669"/>
    <property type="project" value="UniProtKB-UniRule"/>
</dbReference>
<dbReference type="GO" id="GO:0006002">
    <property type="term" value="P:fructose 6-phosphate metabolic process"/>
    <property type="evidence" value="ECO:0007669"/>
    <property type="project" value="InterPro"/>
</dbReference>
<dbReference type="PANTHER" id="PTHR13697">
    <property type="entry name" value="PHOSPHOFRUCTOKINASE"/>
    <property type="match status" value="1"/>
</dbReference>
<comment type="similarity">
    <text evidence="14">Belongs to the phosphofructokinase type A (PFKA) family. ATP-dependent PFK group I subfamily. Prokaryotic clade 'B1' sub-subfamily.</text>
</comment>
<keyword evidence="12 14" id="KW-0324">Glycolysis</keyword>
<dbReference type="PIRSF" id="PIRSF000532">
    <property type="entry name" value="ATP_PFK_prok"/>
    <property type="match status" value="1"/>
</dbReference>
<dbReference type="InterPro" id="IPR000023">
    <property type="entry name" value="Phosphofructokinase_dom"/>
</dbReference>
<evidence type="ECO:0000256" key="1">
    <source>
        <dbReference type="ARBA" id="ARBA00001946"/>
    </source>
</evidence>
<feature type="domain" description="Phosphofructokinase" evidence="15">
    <location>
        <begin position="3"/>
        <end position="277"/>
    </location>
</feature>